<feature type="domain" description="C2H2-type" evidence="9">
    <location>
        <begin position="387"/>
        <end position="409"/>
    </location>
</feature>
<dbReference type="HOGENOM" id="CLU_595014_0_0_1"/>
<accession>A0A0E0GPG2</accession>
<evidence type="ECO:0000256" key="6">
    <source>
        <dbReference type="ARBA" id="ARBA00023163"/>
    </source>
</evidence>
<evidence type="ECO:0000259" key="9">
    <source>
        <dbReference type="PROSITE" id="PS50157"/>
    </source>
</evidence>
<dbReference type="EnsemblPlants" id="ONIVA03G24160.1">
    <property type="protein sequence ID" value="ONIVA03G24160.1"/>
    <property type="gene ID" value="ONIVA03G24160"/>
</dbReference>
<evidence type="ECO:0000256" key="2">
    <source>
        <dbReference type="ARBA" id="ARBA00022737"/>
    </source>
</evidence>
<dbReference type="OMA" id="QAFKWLC"/>
<dbReference type="PANTHER" id="PTHR45988:SF16">
    <property type="entry name" value="ZINC FINGER PROTEIN 36"/>
    <property type="match status" value="1"/>
</dbReference>
<reference evidence="10" key="1">
    <citation type="submission" date="2015-04" db="UniProtKB">
        <authorList>
            <consortium name="EnsemblPlants"/>
        </authorList>
    </citation>
    <scope>IDENTIFICATION</scope>
    <source>
        <strain evidence="10">SL10</strain>
    </source>
</reference>
<dbReference type="AlphaFoldDB" id="A0A0E0GPG2"/>
<dbReference type="Gramene" id="ONIVA03G24160.1">
    <property type="protein sequence ID" value="ONIVA03G24160.1"/>
    <property type="gene ID" value="ONIVA03G24160"/>
</dbReference>
<proteinExistence type="predicted"/>
<dbReference type="GO" id="GO:0005634">
    <property type="term" value="C:nucleus"/>
    <property type="evidence" value="ECO:0007669"/>
    <property type="project" value="TreeGrafter"/>
</dbReference>
<feature type="domain" description="C2H2-type" evidence="9">
    <location>
        <begin position="326"/>
        <end position="353"/>
    </location>
</feature>
<sequence length="478" mass="51426">MTAALQALLDPTALSLGLPTPAINKEEYLAICLAALACTRAGKALVGVGGQQQVQACNKWLCPAPAAPEELRFRCTVCGKAFASYQALGGHKSSHRKPPSPGDHYGAAAAAQQLASAGDSKEDSASSAAGSTGPHRCTICRRSFATGQALGGHKRCHYWDGTSVSVSVSASASAASSAVRNFDLNLMPLPESTAAAGIKRWAEEEEVQSPLPVKKLRINRVLEYLEQRNDLILNNVQVNFVKWKANFKEEFSQHKHRVKELDKPFWQSWIHNLSVHAHHTKMVTNMTHDDPRFMALAQAGVGGQWPAQKQQIDMAPPAPERELLRFRCSVCGKAFPSHQALGGHKASHRKPPTAALPMHVIDAPPPPSAEDTASSSTTTTTSGGGRHRCSVCHRTFATGQALGGHKRCHYWDGLSVVSVTASASGSGSSSVRNFDLNLKPVPETVAAGVRRWGEEEEVQSPLPFKKRRLSSPSLELNL</sequence>
<dbReference type="PANTHER" id="PTHR45988">
    <property type="entry name" value="C2H2 TYPE ZINC FINGER TRANSCRIPTION FACTOR FAMILY-RELATED"/>
    <property type="match status" value="1"/>
</dbReference>
<dbReference type="eggNOG" id="KOG1721">
    <property type="taxonomic scope" value="Eukaryota"/>
</dbReference>
<feature type="region of interest" description="Disordered" evidence="8">
    <location>
        <begin position="338"/>
        <end position="389"/>
    </location>
</feature>
<organism evidence="10">
    <name type="scientific">Oryza nivara</name>
    <name type="common">Indian wild rice</name>
    <name type="synonym">Oryza sativa f. spontanea</name>
    <dbReference type="NCBI Taxonomy" id="4536"/>
    <lineage>
        <taxon>Eukaryota</taxon>
        <taxon>Viridiplantae</taxon>
        <taxon>Streptophyta</taxon>
        <taxon>Embryophyta</taxon>
        <taxon>Tracheophyta</taxon>
        <taxon>Spermatophyta</taxon>
        <taxon>Magnoliopsida</taxon>
        <taxon>Liliopsida</taxon>
        <taxon>Poales</taxon>
        <taxon>Poaceae</taxon>
        <taxon>BOP clade</taxon>
        <taxon>Oryzoideae</taxon>
        <taxon>Oryzeae</taxon>
        <taxon>Oryzinae</taxon>
        <taxon>Oryza</taxon>
    </lineage>
</organism>
<reference evidence="10" key="2">
    <citation type="submission" date="2018-04" db="EMBL/GenBank/DDBJ databases">
        <title>OnivRS2 (Oryza nivara Reference Sequence Version 2).</title>
        <authorList>
            <person name="Zhang J."/>
            <person name="Kudrna D."/>
            <person name="Lee S."/>
            <person name="Talag J."/>
            <person name="Rajasekar S."/>
            <person name="Welchert J."/>
            <person name="Hsing Y.-I."/>
            <person name="Wing R.A."/>
        </authorList>
    </citation>
    <scope>NUCLEOTIDE SEQUENCE [LARGE SCALE GENOMIC DNA]</scope>
    <source>
        <strain evidence="10">SL10</strain>
    </source>
</reference>
<evidence type="ECO:0000256" key="3">
    <source>
        <dbReference type="ARBA" id="ARBA00022771"/>
    </source>
</evidence>
<keyword evidence="1" id="KW-0479">Metal-binding</keyword>
<dbReference type="SMART" id="SM00355">
    <property type="entry name" value="ZnF_C2H2"/>
    <property type="match status" value="4"/>
</dbReference>
<dbReference type="Pfam" id="PF13912">
    <property type="entry name" value="zf-C2H2_6"/>
    <property type="match status" value="4"/>
</dbReference>
<keyword evidence="11" id="KW-1185">Reference proteome</keyword>
<dbReference type="PROSITE" id="PS00028">
    <property type="entry name" value="ZINC_FINGER_C2H2_1"/>
    <property type="match status" value="4"/>
</dbReference>
<evidence type="ECO:0000313" key="11">
    <source>
        <dbReference type="Proteomes" id="UP000006591"/>
    </source>
</evidence>
<feature type="compositionally biased region" description="Low complexity" evidence="8">
    <location>
        <begin position="107"/>
        <end position="117"/>
    </location>
</feature>
<dbReference type="InterPro" id="IPR044653">
    <property type="entry name" value="AZF1/2/3-like"/>
</dbReference>
<dbReference type="GO" id="GO:0000976">
    <property type="term" value="F:transcription cis-regulatory region binding"/>
    <property type="evidence" value="ECO:0007669"/>
    <property type="project" value="TreeGrafter"/>
</dbReference>
<evidence type="ECO:0000256" key="5">
    <source>
        <dbReference type="ARBA" id="ARBA00023015"/>
    </source>
</evidence>
<dbReference type="SUPFAM" id="SSF57667">
    <property type="entry name" value="beta-beta-alpha zinc fingers"/>
    <property type="match status" value="2"/>
</dbReference>
<feature type="domain" description="C2H2-type" evidence="9">
    <location>
        <begin position="135"/>
        <end position="162"/>
    </location>
</feature>
<keyword evidence="3 7" id="KW-0863">Zinc-finger</keyword>
<dbReference type="Proteomes" id="UP000006591">
    <property type="component" value="Chromosome 3"/>
</dbReference>
<keyword evidence="2" id="KW-0677">Repeat</keyword>
<dbReference type="STRING" id="4536.A0A0E0GPG2"/>
<dbReference type="GO" id="GO:0003700">
    <property type="term" value="F:DNA-binding transcription factor activity"/>
    <property type="evidence" value="ECO:0007669"/>
    <property type="project" value="InterPro"/>
</dbReference>
<name>A0A0E0GPG2_ORYNI</name>
<keyword evidence="6" id="KW-0804">Transcription</keyword>
<evidence type="ECO:0000256" key="1">
    <source>
        <dbReference type="ARBA" id="ARBA00022723"/>
    </source>
</evidence>
<evidence type="ECO:0000256" key="4">
    <source>
        <dbReference type="ARBA" id="ARBA00022833"/>
    </source>
</evidence>
<protein>
    <recommendedName>
        <fullName evidence="9">C2H2-type domain-containing protein</fullName>
    </recommendedName>
</protein>
<feature type="region of interest" description="Disordered" evidence="8">
    <location>
        <begin position="90"/>
        <end position="134"/>
    </location>
</feature>
<dbReference type="GO" id="GO:0008270">
    <property type="term" value="F:zinc ion binding"/>
    <property type="evidence" value="ECO:0007669"/>
    <property type="project" value="UniProtKB-KW"/>
</dbReference>
<keyword evidence="4" id="KW-0862">Zinc</keyword>
<feature type="domain" description="C2H2-type" evidence="9">
    <location>
        <begin position="73"/>
        <end position="100"/>
    </location>
</feature>
<evidence type="ECO:0000256" key="7">
    <source>
        <dbReference type="PROSITE-ProRule" id="PRU00042"/>
    </source>
</evidence>
<dbReference type="Gene3D" id="3.30.160.60">
    <property type="entry name" value="Classic Zinc Finger"/>
    <property type="match status" value="2"/>
</dbReference>
<evidence type="ECO:0000256" key="8">
    <source>
        <dbReference type="SAM" id="MobiDB-lite"/>
    </source>
</evidence>
<feature type="compositionally biased region" description="Low complexity" evidence="8">
    <location>
        <begin position="369"/>
        <end position="381"/>
    </location>
</feature>
<keyword evidence="5" id="KW-0805">Transcription regulation</keyword>
<evidence type="ECO:0000313" key="10">
    <source>
        <dbReference type="EnsemblPlants" id="ONIVA03G24160.1"/>
    </source>
</evidence>
<dbReference type="PROSITE" id="PS50157">
    <property type="entry name" value="ZINC_FINGER_C2H2_2"/>
    <property type="match status" value="4"/>
</dbReference>
<dbReference type="InterPro" id="IPR013087">
    <property type="entry name" value="Znf_C2H2_type"/>
</dbReference>
<dbReference type="InterPro" id="IPR036236">
    <property type="entry name" value="Znf_C2H2_sf"/>
</dbReference>